<dbReference type="EMBL" id="FLQZ01000118">
    <property type="protein sequence ID" value="SBT15324.1"/>
    <property type="molecule type" value="Genomic_DNA"/>
</dbReference>
<organism evidence="1 2">
    <name type="scientific">Vibrio celticus</name>
    <dbReference type="NCBI Taxonomy" id="446372"/>
    <lineage>
        <taxon>Bacteria</taxon>
        <taxon>Pseudomonadati</taxon>
        <taxon>Pseudomonadota</taxon>
        <taxon>Gammaproteobacteria</taxon>
        <taxon>Vibrionales</taxon>
        <taxon>Vibrionaceae</taxon>
        <taxon>Vibrio</taxon>
    </lineage>
</organism>
<accession>A0A1C3JJM1</accession>
<dbReference type="Proteomes" id="UP000092819">
    <property type="component" value="Unassembled WGS sequence"/>
</dbReference>
<evidence type="ECO:0000313" key="1">
    <source>
        <dbReference type="EMBL" id="SBT15324.1"/>
    </source>
</evidence>
<name>A0A1C3JJM1_9VIBR</name>
<keyword evidence="2" id="KW-1185">Reference proteome</keyword>
<gene>
    <name evidence="1" type="ORF">VCE7224_04111</name>
</gene>
<proteinExistence type="predicted"/>
<dbReference type="AlphaFoldDB" id="A0A1C3JJM1"/>
<sequence length="34" mass="4004">MNNKKAPQMRSLCFKKPFYQETGYQEPLVIGLSR</sequence>
<protein>
    <submittedName>
        <fullName evidence="1">Uncharacterized protein</fullName>
    </submittedName>
</protein>
<reference evidence="2" key="1">
    <citation type="submission" date="2016-06" db="EMBL/GenBank/DDBJ databases">
        <authorList>
            <person name="Rodrigo-Torres L."/>
            <person name="Arahal D.R."/>
        </authorList>
    </citation>
    <scope>NUCLEOTIDE SEQUENCE [LARGE SCALE GENOMIC DNA]</scope>
    <source>
        <strain evidence="2">CECT 7224</strain>
    </source>
</reference>
<evidence type="ECO:0000313" key="2">
    <source>
        <dbReference type="Proteomes" id="UP000092819"/>
    </source>
</evidence>